<accession>A0A0F9LS78</accession>
<dbReference type="AlphaFoldDB" id="A0A0F9LS78"/>
<evidence type="ECO:0008006" key="2">
    <source>
        <dbReference type="Google" id="ProtNLM"/>
    </source>
</evidence>
<organism evidence="1">
    <name type="scientific">marine sediment metagenome</name>
    <dbReference type="NCBI Taxonomy" id="412755"/>
    <lineage>
        <taxon>unclassified sequences</taxon>
        <taxon>metagenomes</taxon>
        <taxon>ecological metagenomes</taxon>
    </lineage>
</organism>
<feature type="non-terminal residue" evidence="1">
    <location>
        <position position="1"/>
    </location>
</feature>
<sequence>WWSDHPEVKALVENLWEGYLPEEITGKVGEKWRPGPKPKTSFKKQLRVLILDLYVAWLDDPELSIGVSMSPNAWKTNSRYNALHLSKILIQIIKALEAAGLLDLAKGSYSGPGARGNRTTRIRASKELQTKFREAKFIRDDVTRFEGEEIIILRDAKETNKVGKEVEYADTLETIAMREELKAYNDLLAASFIDIATLDKPVIEVDPEIEASHVHINADTARSRRVFSRSSWEMNGRFYGGWWQRVNGDWRSKIFIDDQPTIEVDFKGLHVAMLYAKAGVEMQDDPYDLPLTLFQAYPPELTRKLVKQLVLTAINAKKKSSAYSAFRESFPSAHRGKSMKNDELDRLLGVFLEKNPPLSNHLFTDQGIHLMYLDSQITAHVHRHFTKQDIPILSVHDSYIIDHMRVAELRDVMAEASKAVMGISLPTAIKLPDMPEYRDVTDEQLQEHIENRKGLRCVGYMDRMFTYQEQTGKKISPVVRGDAKELHRFM</sequence>
<reference evidence="1" key="1">
    <citation type="journal article" date="2015" name="Nature">
        <title>Complex archaea that bridge the gap between prokaryotes and eukaryotes.</title>
        <authorList>
            <person name="Spang A."/>
            <person name="Saw J.H."/>
            <person name="Jorgensen S.L."/>
            <person name="Zaremba-Niedzwiedzka K."/>
            <person name="Martijn J."/>
            <person name="Lind A.E."/>
            <person name="van Eijk R."/>
            <person name="Schleper C."/>
            <person name="Guy L."/>
            <person name="Ettema T.J."/>
        </authorList>
    </citation>
    <scope>NUCLEOTIDE SEQUENCE</scope>
</reference>
<comment type="caution">
    <text evidence="1">The sequence shown here is derived from an EMBL/GenBank/DDBJ whole genome shotgun (WGS) entry which is preliminary data.</text>
</comment>
<dbReference type="EMBL" id="LAZR01005677">
    <property type="protein sequence ID" value="KKM98029.1"/>
    <property type="molecule type" value="Genomic_DNA"/>
</dbReference>
<gene>
    <name evidence="1" type="ORF">LCGC14_1162120</name>
</gene>
<evidence type="ECO:0000313" key="1">
    <source>
        <dbReference type="EMBL" id="KKM98029.1"/>
    </source>
</evidence>
<name>A0A0F9LS78_9ZZZZ</name>
<proteinExistence type="predicted"/>
<protein>
    <recommendedName>
        <fullName evidence="2">DNA-directed RNA polymerase</fullName>
    </recommendedName>
</protein>